<feature type="region of interest" description="Disordered" evidence="1">
    <location>
        <begin position="1"/>
        <end position="120"/>
    </location>
</feature>
<feature type="compositionally biased region" description="Low complexity" evidence="1">
    <location>
        <begin position="73"/>
        <end position="87"/>
    </location>
</feature>
<accession>A0AAW0DGY1</accession>
<gene>
    <name evidence="2" type="ORF">VNI00_005982</name>
</gene>
<keyword evidence="3" id="KW-1185">Reference proteome</keyword>
<dbReference type="Proteomes" id="UP001383192">
    <property type="component" value="Unassembled WGS sequence"/>
</dbReference>
<reference evidence="2 3" key="1">
    <citation type="submission" date="2024-01" db="EMBL/GenBank/DDBJ databases">
        <title>A draft genome for a cacao thread blight-causing isolate of Paramarasmius palmivorus.</title>
        <authorList>
            <person name="Baruah I.K."/>
            <person name="Bukari Y."/>
            <person name="Amoako-Attah I."/>
            <person name="Meinhardt L.W."/>
            <person name="Bailey B.A."/>
            <person name="Cohen S.P."/>
        </authorList>
    </citation>
    <scope>NUCLEOTIDE SEQUENCE [LARGE SCALE GENOMIC DNA]</scope>
    <source>
        <strain evidence="2 3">GH-12</strain>
    </source>
</reference>
<feature type="compositionally biased region" description="Low complexity" evidence="1">
    <location>
        <begin position="315"/>
        <end position="324"/>
    </location>
</feature>
<feature type="compositionally biased region" description="Basic and acidic residues" evidence="1">
    <location>
        <begin position="103"/>
        <end position="119"/>
    </location>
</feature>
<feature type="region of interest" description="Disordered" evidence="1">
    <location>
        <begin position="166"/>
        <end position="340"/>
    </location>
</feature>
<evidence type="ECO:0000313" key="3">
    <source>
        <dbReference type="Proteomes" id="UP001383192"/>
    </source>
</evidence>
<feature type="compositionally biased region" description="Basic residues" evidence="1">
    <location>
        <begin position="200"/>
        <end position="221"/>
    </location>
</feature>
<feature type="compositionally biased region" description="Polar residues" evidence="1">
    <location>
        <begin position="246"/>
        <end position="255"/>
    </location>
</feature>
<name>A0AAW0DGY1_9AGAR</name>
<feature type="compositionally biased region" description="Polar residues" evidence="1">
    <location>
        <begin position="53"/>
        <end position="65"/>
    </location>
</feature>
<evidence type="ECO:0000313" key="2">
    <source>
        <dbReference type="EMBL" id="KAK7049381.1"/>
    </source>
</evidence>
<proteinExistence type="predicted"/>
<protein>
    <submittedName>
        <fullName evidence="2">Uncharacterized protein</fullName>
    </submittedName>
</protein>
<dbReference type="EMBL" id="JAYKXP010000017">
    <property type="protein sequence ID" value="KAK7049381.1"/>
    <property type="molecule type" value="Genomic_DNA"/>
</dbReference>
<evidence type="ECO:0000256" key="1">
    <source>
        <dbReference type="SAM" id="MobiDB-lite"/>
    </source>
</evidence>
<dbReference type="AlphaFoldDB" id="A0AAW0DGY1"/>
<organism evidence="2 3">
    <name type="scientific">Paramarasmius palmivorus</name>
    <dbReference type="NCBI Taxonomy" id="297713"/>
    <lineage>
        <taxon>Eukaryota</taxon>
        <taxon>Fungi</taxon>
        <taxon>Dikarya</taxon>
        <taxon>Basidiomycota</taxon>
        <taxon>Agaricomycotina</taxon>
        <taxon>Agaricomycetes</taxon>
        <taxon>Agaricomycetidae</taxon>
        <taxon>Agaricales</taxon>
        <taxon>Marasmiineae</taxon>
        <taxon>Marasmiaceae</taxon>
        <taxon>Paramarasmius</taxon>
    </lineage>
</organism>
<sequence length="606" mass="66190">MPSRKKPVQNPIPPPPALNALSPSKAMPKEASAPGPRLTRRRKQIESDVPATETLTSIPESSQPVNPAPDLPPSNRRSSRSTRNVNPAPTRPKPRRTSAEVQSQKRAEEEARAQAEAERQQQLNVLSSMEADLRVQIDVERELVEIGGYDLPMVVEEEEGPDMVEVVGTSKGDADGEYFDFSAVDKGDESAEETAQPTRGRGRGRGKGKGRGGGRGGKRKRGDGNESNTQSKKQSKPFPTGLKATYTASQAPRTQESSVTGEGEVGGLHDSDIDDSVGIPAAAGNNPVVGFTVKAPAQLPKGSKRKRSNTASSETVATQTLAVPTPTPQAPAPAVKTTNASIRKSDMPDFIVRDWEPVFTHSLRCRIFNEPNLFNIKRTRELVPIIQDVVNRLYPGISYSVMLNHEPVLEMSYRKITECRTNIAGASLDVVKTYLEGTYTEQPEGQRQYCTWALRNDGPAIYSTPTPSSCTAKPGTPGYQYPDGMFESFFIVQAMRRCSASIQSSKVDFGRPIGAVATVAAAVERAFHHFESNNIDTLPKDQFSTSSYSSTIDGYAEYLRGFSERRWSHLRELYEYKIQPATPVAETSLGPGRRQLYVPASPVKGQ</sequence>
<comment type="caution">
    <text evidence="2">The sequence shown here is derived from an EMBL/GenBank/DDBJ whole genome shotgun (WGS) entry which is preliminary data.</text>
</comment>